<feature type="region of interest" description="Disordered" evidence="1">
    <location>
        <begin position="134"/>
        <end position="163"/>
    </location>
</feature>
<dbReference type="InterPro" id="IPR005184">
    <property type="entry name" value="DUF306_Meta_HslJ"/>
</dbReference>
<evidence type="ECO:0000256" key="2">
    <source>
        <dbReference type="SAM" id="SignalP"/>
    </source>
</evidence>
<dbReference type="PANTHER" id="PTHR35535:SF2">
    <property type="entry name" value="DUF306 DOMAIN-CONTAINING PROTEIN"/>
    <property type="match status" value="1"/>
</dbReference>
<gene>
    <name evidence="4" type="ORF">GCM10020369_14920</name>
</gene>
<dbReference type="EMBL" id="BAAAYN010000008">
    <property type="protein sequence ID" value="GAA3384597.1"/>
    <property type="molecule type" value="Genomic_DNA"/>
</dbReference>
<evidence type="ECO:0000313" key="4">
    <source>
        <dbReference type="EMBL" id="GAA3384597.1"/>
    </source>
</evidence>
<dbReference type="Gene3D" id="2.40.128.270">
    <property type="match status" value="1"/>
</dbReference>
<organism evidence="4 5">
    <name type="scientific">Cryptosporangium minutisporangium</name>
    <dbReference type="NCBI Taxonomy" id="113569"/>
    <lineage>
        <taxon>Bacteria</taxon>
        <taxon>Bacillati</taxon>
        <taxon>Actinomycetota</taxon>
        <taxon>Actinomycetes</taxon>
        <taxon>Cryptosporangiales</taxon>
        <taxon>Cryptosporangiaceae</taxon>
        <taxon>Cryptosporangium</taxon>
    </lineage>
</organism>
<comment type="caution">
    <text evidence="4">The sequence shown here is derived from an EMBL/GenBank/DDBJ whole genome shotgun (WGS) entry which is preliminary data.</text>
</comment>
<dbReference type="Pfam" id="PF03724">
    <property type="entry name" value="META"/>
    <property type="match status" value="1"/>
</dbReference>
<evidence type="ECO:0000256" key="1">
    <source>
        <dbReference type="SAM" id="MobiDB-lite"/>
    </source>
</evidence>
<keyword evidence="5" id="KW-1185">Reference proteome</keyword>
<sequence>MIRLLSVCLILVLAACGTGDAVGSPQSENPLAGRSFESTGVTGRQLVEGTVIRLRFARDGQLAARAACNHLSGDFSLDGETLVVGEITQTNMGCDPSRHAQDEWLAGFLRSRPTWRLGDTDLVLRQGDVEIRLTERAERRQSTDGDPDGTRSTRLPSPPASAD</sequence>
<name>A0ABP6SU29_9ACTN</name>
<evidence type="ECO:0000313" key="5">
    <source>
        <dbReference type="Proteomes" id="UP001501676"/>
    </source>
</evidence>
<dbReference type="InterPro" id="IPR038670">
    <property type="entry name" value="HslJ-like_sf"/>
</dbReference>
<feature type="chain" id="PRO_5047243311" description="DUF306 domain-containing protein" evidence="2">
    <location>
        <begin position="22"/>
        <end position="163"/>
    </location>
</feature>
<evidence type="ECO:0000259" key="3">
    <source>
        <dbReference type="Pfam" id="PF03724"/>
    </source>
</evidence>
<accession>A0ABP6SU29</accession>
<dbReference type="InterPro" id="IPR053147">
    <property type="entry name" value="Hsp_HslJ-like"/>
</dbReference>
<dbReference type="Proteomes" id="UP001501676">
    <property type="component" value="Unassembled WGS sequence"/>
</dbReference>
<dbReference type="PROSITE" id="PS51257">
    <property type="entry name" value="PROKAR_LIPOPROTEIN"/>
    <property type="match status" value="1"/>
</dbReference>
<dbReference type="PANTHER" id="PTHR35535">
    <property type="entry name" value="HEAT SHOCK PROTEIN HSLJ"/>
    <property type="match status" value="1"/>
</dbReference>
<feature type="signal peptide" evidence="2">
    <location>
        <begin position="1"/>
        <end position="21"/>
    </location>
</feature>
<reference evidence="5" key="1">
    <citation type="journal article" date="2019" name="Int. J. Syst. Evol. Microbiol.">
        <title>The Global Catalogue of Microorganisms (GCM) 10K type strain sequencing project: providing services to taxonomists for standard genome sequencing and annotation.</title>
        <authorList>
            <consortium name="The Broad Institute Genomics Platform"/>
            <consortium name="The Broad Institute Genome Sequencing Center for Infectious Disease"/>
            <person name="Wu L."/>
            <person name="Ma J."/>
        </authorList>
    </citation>
    <scope>NUCLEOTIDE SEQUENCE [LARGE SCALE GENOMIC DNA]</scope>
    <source>
        <strain evidence="5">JCM 9458</strain>
    </source>
</reference>
<protein>
    <recommendedName>
        <fullName evidence="3">DUF306 domain-containing protein</fullName>
    </recommendedName>
</protein>
<feature type="domain" description="DUF306" evidence="3">
    <location>
        <begin position="29"/>
        <end position="129"/>
    </location>
</feature>
<feature type="compositionally biased region" description="Basic and acidic residues" evidence="1">
    <location>
        <begin position="134"/>
        <end position="151"/>
    </location>
</feature>
<proteinExistence type="predicted"/>
<keyword evidence="2" id="KW-0732">Signal</keyword>
<dbReference type="RefSeq" id="WP_345727250.1">
    <property type="nucleotide sequence ID" value="NZ_BAAAYN010000008.1"/>
</dbReference>